<dbReference type="Proteomes" id="UP000271573">
    <property type="component" value="Chromosome"/>
</dbReference>
<feature type="transmembrane region" description="Helical" evidence="1">
    <location>
        <begin position="6"/>
        <end position="24"/>
    </location>
</feature>
<dbReference type="AlphaFoldDB" id="A0A3G9IKG2"/>
<evidence type="ECO:0000313" key="3">
    <source>
        <dbReference type="Proteomes" id="UP000271573"/>
    </source>
</evidence>
<keyword evidence="1" id="KW-0472">Membrane</keyword>
<evidence type="ECO:0000256" key="1">
    <source>
        <dbReference type="SAM" id="Phobius"/>
    </source>
</evidence>
<dbReference type="KEGG" id="nbe:Back2_08520"/>
<sequence>MSDFIYVLVTLVSFGGLAALVGVIDRRLAAADDLEEPAAAHTVTRGTAPEVEA</sequence>
<accession>A0A3G9IKG2</accession>
<dbReference type="RefSeq" id="WP_164512474.1">
    <property type="nucleotide sequence ID" value="NZ_AP019307.1"/>
</dbReference>
<evidence type="ECO:0000313" key="2">
    <source>
        <dbReference type="EMBL" id="BBH16565.1"/>
    </source>
</evidence>
<proteinExistence type="predicted"/>
<dbReference type="EMBL" id="AP019307">
    <property type="protein sequence ID" value="BBH16565.1"/>
    <property type="molecule type" value="Genomic_DNA"/>
</dbReference>
<protein>
    <submittedName>
        <fullName evidence="2">Uncharacterized protein</fullName>
    </submittedName>
</protein>
<keyword evidence="1" id="KW-0812">Transmembrane</keyword>
<keyword evidence="1" id="KW-1133">Transmembrane helix</keyword>
<gene>
    <name evidence="2" type="ORF">Back2_08520</name>
</gene>
<keyword evidence="3" id="KW-1185">Reference proteome</keyword>
<organism evidence="2 3">
    <name type="scientific">Nocardioides baekrokdamisoli</name>
    <dbReference type="NCBI Taxonomy" id="1804624"/>
    <lineage>
        <taxon>Bacteria</taxon>
        <taxon>Bacillati</taxon>
        <taxon>Actinomycetota</taxon>
        <taxon>Actinomycetes</taxon>
        <taxon>Propionibacteriales</taxon>
        <taxon>Nocardioidaceae</taxon>
        <taxon>Nocardioides</taxon>
    </lineage>
</organism>
<name>A0A3G9IKG2_9ACTN</name>
<reference evidence="2 3" key="1">
    <citation type="submission" date="2018-11" db="EMBL/GenBank/DDBJ databases">
        <title>Complete genome sequence of Nocardioides baekrokdamisoli strain KCTC 39748.</title>
        <authorList>
            <person name="Kang S.W."/>
            <person name="Lee K.C."/>
            <person name="Kim K.K."/>
            <person name="Kim J.S."/>
            <person name="Kim D.S."/>
            <person name="Ko S.H."/>
            <person name="Yang S.H."/>
            <person name="Shin Y.K."/>
            <person name="Lee J.S."/>
        </authorList>
    </citation>
    <scope>NUCLEOTIDE SEQUENCE [LARGE SCALE GENOMIC DNA]</scope>
    <source>
        <strain evidence="2 3">KCTC 39748</strain>
    </source>
</reference>